<keyword evidence="2" id="KW-1003">Cell membrane</keyword>
<gene>
    <name evidence="9" type="ORF">SAMN06265348_10464</name>
</gene>
<feature type="transmembrane region" description="Helical" evidence="6">
    <location>
        <begin position="440"/>
        <end position="460"/>
    </location>
</feature>
<dbReference type="InterPro" id="IPR050250">
    <property type="entry name" value="Macrolide_Exporter_MacB"/>
</dbReference>
<evidence type="ECO:0000256" key="4">
    <source>
        <dbReference type="ARBA" id="ARBA00022989"/>
    </source>
</evidence>
<evidence type="ECO:0000256" key="5">
    <source>
        <dbReference type="ARBA" id="ARBA00023136"/>
    </source>
</evidence>
<keyword evidence="3 6" id="KW-0812">Transmembrane</keyword>
<keyword evidence="4 6" id="KW-1133">Transmembrane helix</keyword>
<feature type="transmembrane region" description="Helical" evidence="6">
    <location>
        <begin position="349"/>
        <end position="372"/>
    </location>
</feature>
<dbReference type="PANTHER" id="PTHR30572">
    <property type="entry name" value="MEMBRANE COMPONENT OF TRANSPORTER-RELATED"/>
    <property type="match status" value="1"/>
</dbReference>
<evidence type="ECO:0000313" key="9">
    <source>
        <dbReference type="EMBL" id="SMO60876.1"/>
    </source>
</evidence>
<dbReference type="GO" id="GO:0022857">
    <property type="term" value="F:transmembrane transporter activity"/>
    <property type="evidence" value="ECO:0007669"/>
    <property type="project" value="TreeGrafter"/>
</dbReference>
<feature type="domain" description="MacB-like periplasmic core" evidence="8">
    <location>
        <begin position="39"/>
        <end position="259"/>
    </location>
</feature>
<dbReference type="OrthoDB" id="1451596at2"/>
<evidence type="ECO:0000256" key="3">
    <source>
        <dbReference type="ARBA" id="ARBA00022692"/>
    </source>
</evidence>
<dbReference type="GO" id="GO:0005886">
    <property type="term" value="C:plasma membrane"/>
    <property type="evidence" value="ECO:0007669"/>
    <property type="project" value="UniProtKB-SubCell"/>
</dbReference>
<dbReference type="PANTHER" id="PTHR30572:SF18">
    <property type="entry name" value="ABC-TYPE MACROLIDE FAMILY EXPORT SYSTEM PERMEASE COMPONENT 2"/>
    <property type="match status" value="1"/>
</dbReference>
<dbReference type="InterPro" id="IPR003838">
    <property type="entry name" value="ABC3_permease_C"/>
</dbReference>
<dbReference type="Proteomes" id="UP000320300">
    <property type="component" value="Unassembled WGS sequence"/>
</dbReference>
<dbReference type="InterPro" id="IPR025857">
    <property type="entry name" value="MacB_PCD"/>
</dbReference>
<sequence length="810" mass="89584">MGTYFILARSSSRRSKYIIMLYLNFKIALRNILKKPGFSLINIGGLAIGLSCCLMLLLYVNYELGYDQQFKDVEDIYLAEVNLKLNDGIVTTESVPVLLAGTALQSIPGVAAAARFQGDGRQMLFSRAENKFKLEALNADPSFLKILDYHFLQGDPNTALSTPNAAVITRSTASKLFGGQNPLGQTIKWDNRDLLKVTAVIEDLPKNQSIQFDVLQSWAFLERQNPGIKNSGWGAINCGTVLKLKPGTSFQDADAAMRKLIRKVDPQTILEAFLFPMSDLHLYDHFENGKSAGGNIDTVRLFVFLAFCVLLIASINYMNLSTAQSEKRAKEVGVRKALGSDRKSLMGQFFIESLLLSFLAMVIAFALLELALPYFNNLLDISIRIGYQSYPFWATLLGLVLFTGILAGSYPAFYLSSFAPVKVLKGFTGIGRSSLPVRKILVVFQFSLSICMIICAIVIYSQIQFVRNKPLGFDQNNLVQIEREGNFLQPGKLSLLKSELFKSGAIVSATEYSYDFTSGGGNITGDLSWPGKNIKDVYSINYRSIGYDFAKTVGAKMLMGKDLSPVYPEDPGTDILLNEAALKLKGLKNPVGQKIRWGNSDIRIVGVIQDYQNMTVTSKPQPTIFHYEIAESHKILLRLNPVQSLGTSVKSIQDIAARINPAYPVNIAFISAGMEGKLKTERILGVLSNLFGAFAILISCLGLLGLALYMAEQRRKEISIRKVLGADLRSILLLLNRDFIKLVILSNIIAYPVAYLLAINWLRKYDYKVELAVWPFLIAGSVSLLIALLTVSIQSFKVARANPVDALRAD</sequence>
<keyword evidence="10" id="KW-1185">Reference proteome</keyword>
<dbReference type="EMBL" id="FXTN01000004">
    <property type="protein sequence ID" value="SMO60876.1"/>
    <property type="molecule type" value="Genomic_DNA"/>
</dbReference>
<keyword evidence="5 6" id="KW-0472">Membrane</keyword>
<proteinExistence type="predicted"/>
<feature type="transmembrane region" description="Helical" evidence="6">
    <location>
        <begin position="771"/>
        <end position="791"/>
    </location>
</feature>
<comment type="subcellular location">
    <subcellularLocation>
        <location evidence="1">Cell membrane</location>
        <topology evidence="1">Multi-pass membrane protein</topology>
    </subcellularLocation>
</comment>
<reference evidence="9 10" key="1">
    <citation type="submission" date="2017-05" db="EMBL/GenBank/DDBJ databases">
        <authorList>
            <person name="Varghese N."/>
            <person name="Submissions S."/>
        </authorList>
    </citation>
    <scope>NUCLEOTIDE SEQUENCE [LARGE SCALE GENOMIC DNA]</scope>
    <source>
        <strain evidence="9 10">DSM 19036</strain>
    </source>
</reference>
<feature type="domain" description="ABC3 transporter permease C-terminal" evidence="7">
    <location>
        <begin position="304"/>
        <end position="416"/>
    </location>
</feature>
<evidence type="ECO:0000313" key="10">
    <source>
        <dbReference type="Proteomes" id="UP000320300"/>
    </source>
</evidence>
<feature type="transmembrane region" description="Helical" evidence="6">
    <location>
        <begin position="392"/>
        <end position="419"/>
    </location>
</feature>
<evidence type="ECO:0000256" key="2">
    <source>
        <dbReference type="ARBA" id="ARBA00022475"/>
    </source>
</evidence>
<feature type="domain" description="ABC3 transporter permease C-terminal" evidence="7">
    <location>
        <begin position="690"/>
        <end position="803"/>
    </location>
</feature>
<evidence type="ECO:0000259" key="8">
    <source>
        <dbReference type="Pfam" id="PF12704"/>
    </source>
</evidence>
<evidence type="ECO:0000256" key="1">
    <source>
        <dbReference type="ARBA" id="ARBA00004651"/>
    </source>
</evidence>
<protein>
    <submittedName>
        <fullName evidence="9">FtsX-like permease family protein</fullName>
    </submittedName>
</protein>
<feature type="transmembrane region" description="Helical" evidence="6">
    <location>
        <begin position="690"/>
        <end position="711"/>
    </location>
</feature>
<name>A0A521CN57_9SPHI</name>
<feature type="transmembrane region" description="Helical" evidence="6">
    <location>
        <begin position="40"/>
        <end position="62"/>
    </location>
</feature>
<accession>A0A521CN57</accession>
<dbReference type="Pfam" id="PF02687">
    <property type="entry name" value="FtsX"/>
    <property type="match status" value="2"/>
</dbReference>
<feature type="transmembrane region" description="Helical" evidence="6">
    <location>
        <begin position="301"/>
        <end position="320"/>
    </location>
</feature>
<organism evidence="9 10">
    <name type="scientific">Pedobacter westerhofensis</name>
    <dbReference type="NCBI Taxonomy" id="425512"/>
    <lineage>
        <taxon>Bacteria</taxon>
        <taxon>Pseudomonadati</taxon>
        <taxon>Bacteroidota</taxon>
        <taxon>Sphingobacteriia</taxon>
        <taxon>Sphingobacteriales</taxon>
        <taxon>Sphingobacteriaceae</taxon>
        <taxon>Pedobacter</taxon>
    </lineage>
</organism>
<feature type="transmembrane region" description="Helical" evidence="6">
    <location>
        <begin position="739"/>
        <end position="759"/>
    </location>
</feature>
<evidence type="ECO:0000256" key="6">
    <source>
        <dbReference type="SAM" id="Phobius"/>
    </source>
</evidence>
<dbReference type="Pfam" id="PF12704">
    <property type="entry name" value="MacB_PCD"/>
    <property type="match status" value="1"/>
</dbReference>
<dbReference type="RefSeq" id="WP_142527778.1">
    <property type="nucleotide sequence ID" value="NZ_CBCSJO010000001.1"/>
</dbReference>
<dbReference type="AlphaFoldDB" id="A0A521CN57"/>
<evidence type="ECO:0000259" key="7">
    <source>
        <dbReference type="Pfam" id="PF02687"/>
    </source>
</evidence>